<dbReference type="GO" id="GO:0032259">
    <property type="term" value="P:methylation"/>
    <property type="evidence" value="ECO:0007669"/>
    <property type="project" value="UniProtKB-KW"/>
</dbReference>
<dbReference type="Gene3D" id="3.40.50.150">
    <property type="entry name" value="Vaccinia Virus protein VP39"/>
    <property type="match status" value="1"/>
</dbReference>
<sequence>MKMDMNKVSSMLWGIRFRLSLLYHYLFNKKVRKRTAWHEMLYHLFSPRMYTVANEKATLVNKDEKYCYYRITGYEHLFIYPATAPFYSFAMIITEARPQHWHYYEIPQTAIAPGDVVVDCGSAEGFFAFRHQYTAGRIYVLEPLPLFIDSLQQLFGRKDNVVILPVAAGDTCQKAYINMTSDSTILNGTIGQHSENSEAIEIDVVTIDSLFADKGIMIDYLKADIEGFEENMIRGAIETIRASKPKIAITTYHKGQDYEKLIALIKSVVPEYNYLVKGIHYLSGNPVMLHMWI</sequence>
<evidence type="ECO:0000313" key="2">
    <source>
        <dbReference type="EMBL" id="TBO41405.1"/>
    </source>
</evidence>
<dbReference type="Pfam" id="PF05050">
    <property type="entry name" value="Methyltransf_21"/>
    <property type="match status" value="1"/>
</dbReference>
<dbReference type="InterPro" id="IPR006342">
    <property type="entry name" value="FkbM_mtfrase"/>
</dbReference>
<dbReference type="PANTHER" id="PTHR34203:SF15">
    <property type="entry name" value="SLL1173 PROTEIN"/>
    <property type="match status" value="1"/>
</dbReference>
<keyword evidence="2" id="KW-0489">Methyltransferase</keyword>
<comment type="caution">
    <text evidence="2">The sequence shown here is derived from an EMBL/GenBank/DDBJ whole genome shotgun (WGS) entry which is preliminary data.</text>
</comment>
<dbReference type="NCBIfam" id="TIGR01444">
    <property type="entry name" value="fkbM_fam"/>
    <property type="match status" value="1"/>
</dbReference>
<evidence type="ECO:0000259" key="1">
    <source>
        <dbReference type="Pfam" id="PF05050"/>
    </source>
</evidence>
<feature type="domain" description="Methyltransferase FkbM" evidence="1">
    <location>
        <begin position="119"/>
        <end position="263"/>
    </location>
</feature>
<dbReference type="AlphaFoldDB" id="A0A4Q9HB51"/>
<name>A0A4Q9HB51_9SPHI</name>
<evidence type="ECO:0000313" key="3">
    <source>
        <dbReference type="Proteomes" id="UP000291819"/>
    </source>
</evidence>
<dbReference type="Proteomes" id="UP000291819">
    <property type="component" value="Unassembled WGS sequence"/>
</dbReference>
<organism evidence="2 3">
    <name type="scientific">Pedobacter kyonggii</name>
    <dbReference type="NCBI Taxonomy" id="1926871"/>
    <lineage>
        <taxon>Bacteria</taxon>
        <taxon>Pseudomonadati</taxon>
        <taxon>Bacteroidota</taxon>
        <taxon>Sphingobacteriia</taxon>
        <taxon>Sphingobacteriales</taxon>
        <taxon>Sphingobacteriaceae</taxon>
        <taxon>Pedobacter</taxon>
    </lineage>
</organism>
<reference evidence="2 3" key="1">
    <citation type="submission" date="2019-02" db="EMBL/GenBank/DDBJ databases">
        <title>Pedobacter kyonggii whole genome sequence analysis.</title>
        <authorList>
            <person name="Dahal R.H."/>
        </authorList>
    </citation>
    <scope>NUCLEOTIDE SEQUENCE [LARGE SCALE GENOMIC DNA]</scope>
    <source>
        <strain evidence="2 3">K-4-11-1</strain>
    </source>
</reference>
<dbReference type="GO" id="GO:0008168">
    <property type="term" value="F:methyltransferase activity"/>
    <property type="evidence" value="ECO:0007669"/>
    <property type="project" value="UniProtKB-KW"/>
</dbReference>
<dbReference type="SUPFAM" id="SSF53335">
    <property type="entry name" value="S-adenosyl-L-methionine-dependent methyltransferases"/>
    <property type="match status" value="1"/>
</dbReference>
<protein>
    <submittedName>
        <fullName evidence="2">FkbM family methyltransferase</fullName>
    </submittedName>
</protein>
<dbReference type="OrthoDB" id="5329963at2"/>
<accession>A0A4Q9HB51</accession>
<dbReference type="InterPro" id="IPR052514">
    <property type="entry name" value="SAM-dependent_MTase"/>
</dbReference>
<keyword evidence="2" id="KW-0808">Transferase</keyword>
<dbReference type="InterPro" id="IPR029063">
    <property type="entry name" value="SAM-dependent_MTases_sf"/>
</dbReference>
<keyword evidence="3" id="KW-1185">Reference proteome</keyword>
<dbReference type="PANTHER" id="PTHR34203">
    <property type="entry name" value="METHYLTRANSFERASE, FKBM FAMILY PROTEIN"/>
    <property type="match status" value="1"/>
</dbReference>
<dbReference type="EMBL" id="SIXF01000013">
    <property type="protein sequence ID" value="TBO41405.1"/>
    <property type="molecule type" value="Genomic_DNA"/>
</dbReference>
<proteinExistence type="predicted"/>
<gene>
    <name evidence="2" type="ORF">EYS08_14310</name>
</gene>